<accession>A0A4V5NCE1</accession>
<organism evidence="7 8">
    <name type="scientific">Cryomyces minteri</name>
    <dbReference type="NCBI Taxonomy" id="331657"/>
    <lineage>
        <taxon>Eukaryota</taxon>
        <taxon>Fungi</taxon>
        <taxon>Dikarya</taxon>
        <taxon>Ascomycota</taxon>
        <taxon>Pezizomycotina</taxon>
        <taxon>Dothideomycetes</taxon>
        <taxon>Dothideomycetes incertae sedis</taxon>
        <taxon>Cryomyces</taxon>
    </lineage>
</organism>
<sequence length="120" mass="13670">MWRFFMYALSAIKLIITVYKYTPQVRTNYLQQSTHGWSIWQILLDLTGGVLSFAQLLIDSALQRSWSGITGNPIKVGLAGVSVGFDLIFIVQHYWLYASGQEKTLDAEEEERRPLLVEGT</sequence>
<evidence type="ECO:0000313" key="8">
    <source>
        <dbReference type="Proteomes" id="UP000308768"/>
    </source>
</evidence>
<dbReference type="PANTHER" id="PTHR13131">
    <property type="entry name" value="CYSTINOSIN"/>
    <property type="match status" value="1"/>
</dbReference>
<dbReference type="GO" id="GO:0005774">
    <property type="term" value="C:vacuolar membrane"/>
    <property type="evidence" value="ECO:0007669"/>
    <property type="project" value="TreeGrafter"/>
</dbReference>
<dbReference type="PANTHER" id="PTHR13131:SF5">
    <property type="entry name" value="CYSTINOSIN"/>
    <property type="match status" value="1"/>
</dbReference>
<dbReference type="AlphaFoldDB" id="A0A4V5NCE1"/>
<comment type="caution">
    <text evidence="7">The sequence shown here is derived from an EMBL/GenBank/DDBJ whole genome shotgun (WGS) entry which is preliminary data.</text>
</comment>
<dbReference type="Pfam" id="PF04193">
    <property type="entry name" value="PQ-loop"/>
    <property type="match status" value="1"/>
</dbReference>
<dbReference type="InterPro" id="IPR006603">
    <property type="entry name" value="PQ-loop_rpt"/>
</dbReference>
<evidence type="ECO:0000256" key="1">
    <source>
        <dbReference type="ARBA" id="ARBA00004127"/>
    </source>
</evidence>
<gene>
    <name evidence="7" type="ORF">B0A49_11698</name>
</gene>
<proteinExistence type="predicted"/>
<evidence type="ECO:0000256" key="2">
    <source>
        <dbReference type="ARBA" id="ARBA00022448"/>
    </source>
</evidence>
<evidence type="ECO:0008006" key="9">
    <source>
        <dbReference type="Google" id="ProtNLM"/>
    </source>
</evidence>
<keyword evidence="2" id="KW-0813">Transport</keyword>
<keyword evidence="4" id="KW-0677">Repeat</keyword>
<dbReference type="EMBL" id="NAJN01002082">
    <property type="protein sequence ID" value="TKA58149.1"/>
    <property type="molecule type" value="Genomic_DNA"/>
</dbReference>
<keyword evidence="8" id="KW-1185">Reference proteome</keyword>
<name>A0A4V5NCE1_9PEZI</name>
<evidence type="ECO:0000256" key="5">
    <source>
        <dbReference type="ARBA" id="ARBA00022989"/>
    </source>
</evidence>
<keyword evidence="3" id="KW-0812">Transmembrane</keyword>
<dbReference type="Gene3D" id="1.20.1280.290">
    <property type="match status" value="1"/>
</dbReference>
<evidence type="ECO:0000313" key="7">
    <source>
        <dbReference type="EMBL" id="TKA58149.1"/>
    </source>
</evidence>
<keyword evidence="6" id="KW-0472">Membrane</keyword>
<dbReference type="GO" id="GO:0015184">
    <property type="term" value="F:L-cystine transmembrane transporter activity"/>
    <property type="evidence" value="ECO:0007669"/>
    <property type="project" value="TreeGrafter"/>
</dbReference>
<protein>
    <recommendedName>
        <fullName evidence="9">Cystinosin</fullName>
    </recommendedName>
</protein>
<evidence type="ECO:0000256" key="4">
    <source>
        <dbReference type="ARBA" id="ARBA00022737"/>
    </source>
</evidence>
<reference evidence="7 8" key="1">
    <citation type="submission" date="2017-03" db="EMBL/GenBank/DDBJ databases">
        <title>Genomes of endolithic fungi from Antarctica.</title>
        <authorList>
            <person name="Coleine C."/>
            <person name="Masonjones S."/>
            <person name="Stajich J.E."/>
        </authorList>
    </citation>
    <scope>NUCLEOTIDE SEQUENCE [LARGE SCALE GENOMIC DNA]</scope>
    <source>
        <strain evidence="7 8">CCFEE 5187</strain>
    </source>
</reference>
<dbReference type="InterPro" id="IPR005282">
    <property type="entry name" value="LC_transporter"/>
</dbReference>
<dbReference type="GO" id="GO:0012505">
    <property type="term" value="C:endomembrane system"/>
    <property type="evidence" value="ECO:0007669"/>
    <property type="project" value="UniProtKB-SubCell"/>
</dbReference>
<evidence type="ECO:0000256" key="6">
    <source>
        <dbReference type="ARBA" id="ARBA00023136"/>
    </source>
</evidence>
<dbReference type="Proteomes" id="UP000308768">
    <property type="component" value="Unassembled WGS sequence"/>
</dbReference>
<dbReference type="SMART" id="SM00679">
    <property type="entry name" value="CTNS"/>
    <property type="match status" value="1"/>
</dbReference>
<comment type="subcellular location">
    <subcellularLocation>
        <location evidence="1">Endomembrane system</location>
        <topology evidence="1">Multi-pass membrane protein</topology>
    </subcellularLocation>
</comment>
<keyword evidence="5" id="KW-1133">Transmembrane helix</keyword>
<dbReference type="OrthoDB" id="75720at2759"/>
<evidence type="ECO:0000256" key="3">
    <source>
        <dbReference type="ARBA" id="ARBA00022692"/>
    </source>
</evidence>
<dbReference type="GO" id="GO:0000324">
    <property type="term" value="C:fungal-type vacuole"/>
    <property type="evidence" value="ECO:0007669"/>
    <property type="project" value="TreeGrafter"/>
</dbReference>